<organism evidence="3 4">
    <name type="scientific">Mycolicibacterium frederiksbergense</name>
    <dbReference type="NCBI Taxonomy" id="117567"/>
    <lineage>
        <taxon>Bacteria</taxon>
        <taxon>Bacillati</taxon>
        <taxon>Actinomycetota</taxon>
        <taxon>Actinomycetes</taxon>
        <taxon>Mycobacteriales</taxon>
        <taxon>Mycobacteriaceae</taxon>
        <taxon>Mycolicibacterium</taxon>
    </lineage>
</organism>
<sequence>MRIGSHATRSSFAAALLVMAMALGACSAHFDVGRTKAVSKDQLADIVKQKLEAQVGAEADSVVCEGNLSAKVGATQRCVLTDGSKKYGVTATATSVDGDNVKFDIDVDDKPMK</sequence>
<gene>
    <name evidence="3" type="ORF">M2272_002354</name>
</gene>
<name>A0ABT6KYD4_9MYCO</name>
<proteinExistence type="predicted"/>
<feature type="signal peptide" evidence="1">
    <location>
        <begin position="1"/>
        <end position="30"/>
    </location>
</feature>
<dbReference type="Proteomes" id="UP001160130">
    <property type="component" value="Unassembled WGS sequence"/>
</dbReference>
<feature type="chain" id="PRO_5045880005" evidence="1">
    <location>
        <begin position="31"/>
        <end position="113"/>
    </location>
</feature>
<protein>
    <submittedName>
        <fullName evidence="3">Methylthioribose-1-phosphate isomerase</fullName>
    </submittedName>
</protein>
<evidence type="ECO:0000256" key="1">
    <source>
        <dbReference type="SAM" id="SignalP"/>
    </source>
</evidence>
<dbReference type="InterPro" id="IPR025637">
    <property type="entry name" value="DUF4333"/>
</dbReference>
<feature type="domain" description="DUF4333" evidence="2">
    <location>
        <begin position="22"/>
        <end position="98"/>
    </location>
</feature>
<keyword evidence="1" id="KW-0732">Signal</keyword>
<accession>A0ABT6KYD4</accession>
<reference evidence="3 4" key="1">
    <citation type="submission" date="2023-04" db="EMBL/GenBank/DDBJ databases">
        <title>Forest soil microbial communities from Buena Vista Peninsula, Colon Province, Panama.</title>
        <authorList>
            <person name="Bouskill N."/>
        </authorList>
    </citation>
    <scope>NUCLEOTIDE SEQUENCE [LARGE SCALE GENOMIC DNA]</scope>
    <source>
        <strain evidence="3 4">AC80</strain>
    </source>
</reference>
<evidence type="ECO:0000313" key="4">
    <source>
        <dbReference type="Proteomes" id="UP001160130"/>
    </source>
</evidence>
<dbReference type="PROSITE" id="PS51257">
    <property type="entry name" value="PROKAR_LIPOPROTEIN"/>
    <property type="match status" value="1"/>
</dbReference>
<evidence type="ECO:0000259" key="2">
    <source>
        <dbReference type="Pfam" id="PF14230"/>
    </source>
</evidence>
<dbReference type="Pfam" id="PF14230">
    <property type="entry name" value="DUF4333"/>
    <property type="match status" value="1"/>
</dbReference>
<keyword evidence="3" id="KW-0413">Isomerase</keyword>
<dbReference type="EMBL" id="JARXVE010000003">
    <property type="protein sequence ID" value="MDH6195714.1"/>
    <property type="molecule type" value="Genomic_DNA"/>
</dbReference>
<comment type="caution">
    <text evidence="3">The sequence shown here is derived from an EMBL/GenBank/DDBJ whole genome shotgun (WGS) entry which is preliminary data.</text>
</comment>
<keyword evidence="4" id="KW-1185">Reference proteome</keyword>
<evidence type="ECO:0000313" key="3">
    <source>
        <dbReference type="EMBL" id="MDH6195714.1"/>
    </source>
</evidence>
<dbReference type="GO" id="GO:0016853">
    <property type="term" value="F:isomerase activity"/>
    <property type="evidence" value="ECO:0007669"/>
    <property type="project" value="UniProtKB-KW"/>
</dbReference>